<dbReference type="EC" id="2.3.1.8" evidence="6 13"/>
<dbReference type="InterPro" id="IPR004614">
    <property type="entry name" value="P_AcTrfase"/>
</dbReference>
<dbReference type="OrthoDB" id="9808984at2"/>
<dbReference type="Gene3D" id="3.40.50.10950">
    <property type="match status" value="1"/>
</dbReference>
<dbReference type="RefSeq" id="WP_124797787.1">
    <property type="nucleotide sequence ID" value="NZ_CP034170.1"/>
</dbReference>
<reference evidence="16 17" key="2">
    <citation type="submission" date="2018-12" db="EMBL/GenBank/DDBJ databases">
        <title>Nakamurella antarcticus sp. nov., isolated from Antarctica South Shetland Islands soil.</title>
        <authorList>
            <person name="Peng F."/>
        </authorList>
    </citation>
    <scope>NUCLEOTIDE SEQUENCE [LARGE SCALE GENOMIC DNA]</scope>
    <source>
        <strain evidence="16 17">S14-144</strain>
    </source>
</reference>
<evidence type="ECO:0000259" key="15">
    <source>
        <dbReference type="Pfam" id="PF07085"/>
    </source>
</evidence>
<evidence type="ECO:0000313" key="17">
    <source>
        <dbReference type="Proteomes" id="UP000268084"/>
    </source>
</evidence>
<dbReference type="InterPro" id="IPR042113">
    <property type="entry name" value="P_AcTrfase_dom1"/>
</dbReference>
<comment type="similarity">
    <text evidence="4 13">In the C-terminal section; belongs to the phosphate acetyltransferase and butyryltransferase family.</text>
</comment>
<dbReference type="InterPro" id="IPR027417">
    <property type="entry name" value="P-loop_NTPase"/>
</dbReference>
<dbReference type="InterPro" id="IPR002505">
    <property type="entry name" value="PTA_PTB"/>
</dbReference>
<feature type="domain" description="DRTGG" evidence="15">
    <location>
        <begin position="207"/>
        <end position="318"/>
    </location>
</feature>
<dbReference type="SUPFAM" id="SSF75138">
    <property type="entry name" value="HprK N-terminal domain-like"/>
    <property type="match status" value="1"/>
</dbReference>
<evidence type="ECO:0000256" key="12">
    <source>
        <dbReference type="ARBA" id="ARBA00049955"/>
    </source>
</evidence>
<dbReference type="SUPFAM" id="SSF52540">
    <property type="entry name" value="P-loop containing nucleoside triphosphate hydrolases"/>
    <property type="match status" value="1"/>
</dbReference>
<evidence type="ECO:0000256" key="6">
    <source>
        <dbReference type="ARBA" id="ARBA00012707"/>
    </source>
</evidence>
<evidence type="ECO:0000256" key="11">
    <source>
        <dbReference type="ARBA" id="ARBA00031108"/>
    </source>
</evidence>
<dbReference type="InterPro" id="IPR042112">
    <property type="entry name" value="P_AcTrfase_dom2"/>
</dbReference>
<dbReference type="NCBIfam" id="TIGR00651">
    <property type="entry name" value="pta"/>
    <property type="match status" value="1"/>
</dbReference>
<dbReference type="EMBL" id="CP034170">
    <property type="protein sequence ID" value="AZI57102.1"/>
    <property type="molecule type" value="Genomic_DNA"/>
</dbReference>
<evidence type="ECO:0000256" key="1">
    <source>
        <dbReference type="ARBA" id="ARBA00000705"/>
    </source>
</evidence>
<dbReference type="Pfam" id="PF13500">
    <property type="entry name" value="AAA_26"/>
    <property type="match status" value="1"/>
</dbReference>
<evidence type="ECO:0000313" key="16">
    <source>
        <dbReference type="EMBL" id="AZI57102.1"/>
    </source>
</evidence>
<dbReference type="KEGG" id="nak:EH165_01890"/>
<evidence type="ECO:0000256" key="5">
    <source>
        <dbReference type="ARBA" id="ARBA00009786"/>
    </source>
</evidence>
<comment type="similarity">
    <text evidence="5 13">In the N-terminal section; belongs to the CobB/CobQ family.</text>
</comment>
<comment type="pathway">
    <text evidence="3 13">Metabolic intermediate biosynthesis; acetyl-CoA biosynthesis; acetyl-CoA from acetate: step 2/2.</text>
</comment>
<dbReference type="InterPro" id="IPR016475">
    <property type="entry name" value="P-Actrans_bac"/>
</dbReference>
<evidence type="ECO:0000259" key="14">
    <source>
        <dbReference type="Pfam" id="PF01515"/>
    </source>
</evidence>
<comment type="domain">
    <text evidence="13">The N-terminal region seems to be important for proper quaternary structure. The C-terminal region contains the substrate-binding site.</text>
</comment>
<dbReference type="PIRSF" id="PIRSF006107">
    <property type="entry name" value="PhpActrans_proteobac"/>
    <property type="match status" value="1"/>
</dbReference>
<dbReference type="Gene3D" id="3.40.50.10750">
    <property type="entry name" value="Isocitrate/Isopropylmalate dehydrogenase-like"/>
    <property type="match status" value="1"/>
</dbReference>
<name>A0A3G8ZI68_9ACTN</name>
<gene>
    <name evidence="16" type="ORF">EH165_01890</name>
</gene>
<reference evidence="16 17" key="1">
    <citation type="submission" date="2018-11" db="EMBL/GenBank/DDBJ databases">
        <authorList>
            <person name="Da X."/>
        </authorList>
    </citation>
    <scope>NUCLEOTIDE SEQUENCE [LARGE SCALE GENOMIC DNA]</scope>
    <source>
        <strain evidence="16 17">S14-144</strain>
    </source>
</reference>
<dbReference type="Gene3D" id="3.40.1390.20">
    <property type="entry name" value="HprK N-terminal domain-like"/>
    <property type="match status" value="1"/>
</dbReference>
<comment type="subcellular location">
    <subcellularLocation>
        <location evidence="2 13">Cytoplasm</location>
    </subcellularLocation>
</comment>
<dbReference type="Pfam" id="PF01515">
    <property type="entry name" value="PTA_PTB"/>
    <property type="match status" value="1"/>
</dbReference>
<feature type="domain" description="Phosphate acetyl/butaryl transferase" evidence="14">
    <location>
        <begin position="365"/>
        <end position="681"/>
    </location>
</feature>
<protein>
    <recommendedName>
        <fullName evidence="7 13">Phosphate acetyltransferase</fullName>
        <ecNumber evidence="6 13">2.3.1.8</ecNumber>
    </recommendedName>
    <alternativeName>
        <fullName evidence="11 13">Phosphotransacetylase</fullName>
    </alternativeName>
</protein>
<evidence type="ECO:0000256" key="7">
    <source>
        <dbReference type="ARBA" id="ARBA00021528"/>
    </source>
</evidence>
<dbReference type="NCBIfam" id="NF007233">
    <property type="entry name" value="PRK09653.1"/>
    <property type="match status" value="1"/>
</dbReference>
<evidence type="ECO:0000256" key="9">
    <source>
        <dbReference type="ARBA" id="ARBA00022679"/>
    </source>
</evidence>
<keyword evidence="17" id="KW-1185">Reference proteome</keyword>
<evidence type="ECO:0000256" key="10">
    <source>
        <dbReference type="ARBA" id="ARBA00023315"/>
    </source>
</evidence>
<dbReference type="InterPro" id="IPR028979">
    <property type="entry name" value="Ser_kin/Pase_Hpr-like_N_sf"/>
</dbReference>
<dbReference type="AlphaFoldDB" id="A0A3G8ZI68"/>
<keyword evidence="8 13" id="KW-0963">Cytoplasm</keyword>
<dbReference type="InterPro" id="IPR050500">
    <property type="entry name" value="Phos_Acetyltrans/Butyryltrans"/>
</dbReference>
<dbReference type="FunFam" id="3.40.50.10750:FF:000001">
    <property type="entry name" value="Phosphate acetyltransferase"/>
    <property type="match status" value="1"/>
</dbReference>
<evidence type="ECO:0000256" key="3">
    <source>
        <dbReference type="ARBA" id="ARBA00004989"/>
    </source>
</evidence>
<dbReference type="Proteomes" id="UP000268084">
    <property type="component" value="Chromosome"/>
</dbReference>
<organism evidence="16 17">
    <name type="scientific">Nakamurella antarctica</name>
    <dbReference type="NCBI Taxonomy" id="1902245"/>
    <lineage>
        <taxon>Bacteria</taxon>
        <taxon>Bacillati</taxon>
        <taxon>Actinomycetota</taxon>
        <taxon>Actinomycetes</taxon>
        <taxon>Nakamurellales</taxon>
        <taxon>Nakamurellaceae</taxon>
        <taxon>Nakamurella</taxon>
    </lineage>
</organism>
<dbReference type="NCBIfam" id="NF004167">
    <property type="entry name" value="PRK05632.1"/>
    <property type="match status" value="1"/>
</dbReference>
<dbReference type="InterPro" id="IPR010766">
    <property type="entry name" value="DRTGG"/>
</dbReference>
<dbReference type="Pfam" id="PF07085">
    <property type="entry name" value="DRTGG"/>
    <property type="match status" value="1"/>
</dbReference>
<evidence type="ECO:0000256" key="4">
    <source>
        <dbReference type="ARBA" id="ARBA00008756"/>
    </source>
</evidence>
<keyword evidence="9 13" id="KW-0808">Transferase</keyword>
<comment type="catalytic activity">
    <reaction evidence="1 13">
        <text>acetyl-CoA + phosphate = acetyl phosphate + CoA</text>
        <dbReference type="Rhea" id="RHEA:19521"/>
        <dbReference type="ChEBI" id="CHEBI:22191"/>
        <dbReference type="ChEBI" id="CHEBI:43474"/>
        <dbReference type="ChEBI" id="CHEBI:57287"/>
        <dbReference type="ChEBI" id="CHEBI:57288"/>
        <dbReference type="EC" id="2.3.1.8"/>
    </reaction>
</comment>
<evidence type="ECO:0000256" key="2">
    <source>
        <dbReference type="ARBA" id="ARBA00004496"/>
    </source>
</evidence>
<dbReference type="UniPathway" id="UPA00340">
    <property type="reaction ID" value="UER00459"/>
</dbReference>
<dbReference type="GO" id="GO:0006085">
    <property type="term" value="P:acetyl-CoA biosynthetic process"/>
    <property type="evidence" value="ECO:0007669"/>
    <property type="project" value="UniProtKB-UniPathway"/>
</dbReference>
<evidence type="ECO:0000256" key="8">
    <source>
        <dbReference type="ARBA" id="ARBA00022490"/>
    </source>
</evidence>
<sequence>MSRSVYVASGEGNSGKSTVALGLLDQLAHQVGRVGVFRPVARATDEADYVVEMLLAHPAMDQPYDSAIGITYAEQHRNPEGALSAIINRYHQMAAGFDVVLILGSDYTDVSTGSELAFNAAVAANLGAPVVLVVHGSNRQPADVRLAADLARAELDASHAHLVAVIANRVRPEDLGAVRDALAADNGLGVGAIPEEPVLVAPTVSALMHAAQGHLVRGNPEWLERESLNFVVAAMSLPNVLIRLRESTTVIAPGDRYDLLPGLMMAHHSATYPALAGIVLTGGYTPPEPIQRLLEGFKDDLPVMVSDLDTFKTASTLALVRGRLTAASRTKKQTALRLFAENVDVATLLNAIDLPPDTTVTPLMFQFQLIDRARADRKRIVLPEGSDDRILQAADSLLRLGVADLTILGNEAEILGRATSLGLSLTSAQIVSPNDPELVERFAEEYTRIRAHKGMTLERAREIVCDVSYFGTMMVHVGLADGMVSGAAHTTAHTIKPAFEIVKTAPGTKIVSSVFLMCLADRVLVYGDCAVNPDPTAEQLADIAISSAATAEQFGVSPRVAMLSYSTGTSGTGADVDKVRAATGFVRERMPNLLVEGPIQYDAAVDPDVARSKMPDSAVAGHATVLIFPDLNTGNNTYKAVQRSAHAVAIGPVLQGLNKPVNDLSRGALVVDIVNTVAITAIQAQAGNGTRET</sequence>
<dbReference type="GO" id="GO:0008959">
    <property type="term" value="F:phosphate acetyltransferase activity"/>
    <property type="evidence" value="ECO:0007669"/>
    <property type="project" value="UniProtKB-EC"/>
</dbReference>
<comment type="function">
    <text evidence="12 13">Involved in acetate metabolism.</text>
</comment>
<evidence type="ECO:0000256" key="13">
    <source>
        <dbReference type="PIRNR" id="PIRNR006107"/>
    </source>
</evidence>
<dbReference type="GO" id="GO:0005737">
    <property type="term" value="C:cytoplasm"/>
    <property type="evidence" value="ECO:0007669"/>
    <property type="project" value="UniProtKB-SubCell"/>
</dbReference>
<dbReference type="PANTHER" id="PTHR43356">
    <property type="entry name" value="PHOSPHATE ACETYLTRANSFERASE"/>
    <property type="match status" value="1"/>
</dbReference>
<dbReference type="PANTHER" id="PTHR43356:SF3">
    <property type="entry name" value="PHOSPHATE ACETYLTRANSFERASE"/>
    <property type="match status" value="1"/>
</dbReference>
<dbReference type="SUPFAM" id="SSF53659">
    <property type="entry name" value="Isocitrate/Isopropylmalate dehydrogenase-like"/>
    <property type="match status" value="1"/>
</dbReference>
<keyword evidence="10 13" id="KW-0012">Acyltransferase</keyword>
<proteinExistence type="inferred from homology"/>
<dbReference type="Gene3D" id="3.40.50.300">
    <property type="entry name" value="P-loop containing nucleotide triphosphate hydrolases"/>
    <property type="match status" value="1"/>
</dbReference>
<accession>A0A3G8ZI68</accession>